<dbReference type="PANTHER" id="PTHR11257:SF12">
    <property type="entry name" value="EJACULATORY BULB-SPECIFIC PROTEIN 3-RELATED"/>
    <property type="match status" value="1"/>
</dbReference>
<evidence type="ECO:0000313" key="2">
    <source>
        <dbReference type="EMBL" id="AKW47179.1"/>
    </source>
</evidence>
<dbReference type="EMBL" id="KP082887">
    <property type="protein sequence ID" value="AKW47179.1"/>
    <property type="molecule type" value="mRNA"/>
</dbReference>
<feature type="chain" id="PRO_5006587761" evidence="1">
    <location>
        <begin position="18"/>
        <end position="124"/>
    </location>
</feature>
<dbReference type="InterPro" id="IPR005055">
    <property type="entry name" value="A10/PebIII"/>
</dbReference>
<accession>A0A0R8PHU2</accession>
<name>A0A0R8PHU2_CHRPA</name>
<dbReference type="SUPFAM" id="SSF100910">
    <property type="entry name" value="Chemosensory protein Csp2"/>
    <property type="match status" value="1"/>
</dbReference>
<dbReference type="PANTHER" id="PTHR11257">
    <property type="entry name" value="CHEMOSENSORY PROTEIN-RELATED"/>
    <property type="match status" value="1"/>
</dbReference>
<dbReference type="InterPro" id="IPR036682">
    <property type="entry name" value="OS_D_A10/PebIII_sf"/>
</dbReference>
<dbReference type="Pfam" id="PF03392">
    <property type="entry name" value="OS-D"/>
    <property type="match status" value="1"/>
</dbReference>
<evidence type="ECO:0000256" key="1">
    <source>
        <dbReference type="SAM" id="SignalP"/>
    </source>
</evidence>
<feature type="signal peptide" evidence="1">
    <location>
        <begin position="1"/>
        <end position="17"/>
    </location>
</feature>
<organism evidence="2">
    <name type="scientific">Chrysopa pallens</name>
    <name type="common">Green lacewing</name>
    <name type="synonym">Hemerobius pallens</name>
    <dbReference type="NCBI Taxonomy" id="417485"/>
    <lineage>
        <taxon>Eukaryota</taxon>
        <taxon>Metazoa</taxon>
        <taxon>Ecdysozoa</taxon>
        <taxon>Arthropoda</taxon>
        <taxon>Hexapoda</taxon>
        <taxon>Insecta</taxon>
        <taxon>Pterygota</taxon>
        <taxon>Neoptera</taxon>
        <taxon>Endopterygota</taxon>
        <taxon>Neuroptera</taxon>
        <taxon>Hemerobiiformia</taxon>
        <taxon>Chrysopidae</taxon>
        <taxon>Chrysopinae</taxon>
        <taxon>Chrysopa</taxon>
    </lineage>
</organism>
<sequence>MKVICFLILSLIAVIYADDKYTTKYDNVNLEDILSSDRLLRNYVKCLKGTGKCTPDGAELKRLLPEALETECAKCSDRQREGSHKVISHLINKKPQLWKELEEKYDPSGKFRTKYEKEYRSIQA</sequence>
<proteinExistence type="evidence at transcript level"/>
<dbReference type="AlphaFoldDB" id="A0A0R8PHU2"/>
<protein>
    <submittedName>
        <fullName evidence="2">Chemosensory protein 17</fullName>
    </submittedName>
</protein>
<dbReference type="Gene3D" id="1.10.2080.10">
    <property type="entry name" value="Insect odorant-binding protein A10/Ejaculatory bulb-specific protein 3"/>
    <property type="match status" value="1"/>
</dbReference>
<keyword evidence="1" id="KW-0732">Signal</keyword>
<reference evidence="2" key="1">
    <citation type="submission" date="2014-10" db="EMBL/GenBank/DDBJ databases">
        <title>Identification and comparison of genes expressed in the antennae of Chrysopa pallens and Chrysoperla sinica.</title>
        <authorList>
            <person name="Li Z."/>
        </authorList>
    </citation>
    <scope>NUCLEOTIDE SEQUENCE</scope>
</reference>